<sequence length="67" mass="7442">MLPSLSLPSSHYGGQSHRGAGIVSCHHIPLFIHVEYLHRLLMIADSDRVAVDMAAFLLTQWMDADLV</sequence>
<evidence type="ECO:0000313" key="2">
    <source>
        <dbReference type="Proteomes" id="UP001321473"/>
    </source>
</evidence>
<protein>
    <submittedName>
        <fullName evidence="1">Uncharacterized protein</fullName>
    </submittedName>
</protein>
<name>A0AAQ4E485_AMBAM</name>
<proteinExistence type="predicted"/>
<reference evidence="1 2" key="1">
    <citation type="journal article" date="2023" name="Arcadia Sci">
        <title>De novo assembly of a long-read Amblyomma americanum tick genome.</title>
        <authorList>
            <person name="Chou S."/>
            <person name="Poskanzer K.E."/>
            <person name="Rollins M."/>
            <person name="Thuy-Boun P.S."/>
        </authorList>
    </citation>
    <scope>NUCLEOTIDE SEQUENCE [LARGE SCALE GENOMIC DNA]</scope>
    <source>
        <strain evidence="1">F_SG_1</strain>
        <tissue evidence="1">Salivary glands</tissue>
    </source>
</reference>
<evidence type="ECO:0000313" key="1">
    <source>
        <dbReference type="EMBL" id="KAK8769514.1"/>
    </source>
</evidence>
<dbReference type="Proteomes" id="UP001321473">
    <property type="component" value="Unassembled WGS sequence"/>
</dbReference>
<gene>
    <name evidence="1" type="ORF">V5799_014018</name>
</gene>
<comment type="caution">
    <text evidence="1">The sequence shown here is derived from an EMBL/GenBank/DDBJ whole genome shotgun (WGS) entry which is preliminary data.</text>
</comment>
<dbReference type="EMBL" id="JARKHS020022509">
    <property type="protein sequence ID" value="KAK8769514.1"/>
    <property type="molecule type" value="Genomic_DNA"/>
</dbReference>
<dbReference type="AlphaFoldDB" id="A0AAQ4E485"/>
<organism evidence="1 2">
    <name type="scientific">Amblyomma americanum</name>
    <name type="common">Lone star tick</name>
    <dbReference type="NCBI Taxonomy" id="6943"/>
    <lineage>
        <taxon>Eukaryota</taxon>
        <taxon>Metazoa</taxon>
        <taxon>Ecdysozoa</taxon>
        <taxon>Arthropoda</taxon>
        <taxon>Chelicerata</taxon>
        <taxon>Arachnida</taxon>
        <taxon>Acari</taxon>
        <taxon>Parasitiformes</taxon>
        <taxon>Ixodida</taxon>
        <taxon>Ixodoidea</taxon>
        <taxon>Ixodidae</taxon>
        <taxon>Amblyomminae</taxon>
        <taxon>Amblyomma</taxon>
    </lineage>
</organism>
<keyword evidence="2" id="KW-1185">Reference proteome</keyword>
<accession>A0AAQ4E485</accession>